<keyword evidence="1" id="KW-1133">Transmembrane helix</keyword>
<keyword evidence="1" id="KW-0472">Membrane</keyword>
<dbReference type="AlphaFoldDB" id="F4XLT7"/>
<dbReference type="HOGENOM" id="CLU_2155500_0_0_3"/>
<sequence length="111" mass="12742">MAVESLLVVGSFRVLLLSVMLQIMRSAVQGTELLLAWAFRVLLRHDWDLGMRFGKADPTGTHLFLSPLVIAVLIVMRYTGFFSTSDFPTPKLPFLKLEPFWRHKQSKQYCN</sequence>
<accession>F4XLT7</accession>
<proteinExistence type="predicted"/>
<dbReference type="EMBL" id="GL890833">
    <property type="protein sequence ID" value="EGJ34432.1"/>
    <property type="molecule type" value="Genomic_DNA"/>
</dbReference>
<dbReference type="Proteomes" id="UP000003959">
    <property type="component" value="Unassembled WGS sequence"/>
</dbReference>
<organism evidence="2 3">
    <name type="scientific">Moorena producens 3L</name>
    <dbReference type="NCBI Taxonomy" id="489825"/>
    <lineage>
        <taxon>Bacteria</taxon>
        <taxon>Bacillati</taxon>
        <taxon>Cyanobacteriota</taxon>
        <taxon>Cyanophyceae</taxon>
        <taxon>Coleofasciculales</taxon>
        <taxon>Coleofasciculaceae</taxon>
        <taxon>Moorena</taxon>
    </lineage>
</organism>
<reference evidence="3" key="1">
    <citation type="journal article" date="2011" name="Proc. Natl. Acad. Sci. U.S.A.">
        <title>Genomic insights into the physiology and ecology of the marine filamentous cyanobacterium Lyngbya majuscula.</title>
        <authorList>
            <person name="Jones A.C."/>
            <person name="Monroe E.A."/>
            <person name="Podell S."/>
            <person name="Hess W.R."/>
            <person name="Klages S."/>
            <person name="Esquenazi E."/>
            <person name="Niessen S."/>
            <person name="Hoover H."/>
            <person name="Rothmann M."/>
            <person name="Lasken R.S."/>
            <person name="Yates J.R.III."/>
            <person name="Reinhardt R."/>
            <person name="Kube M."/>
            <person name="Burkart M.D."/>
            <person name="Allen E.E."/>
            <person name="Dorrestein P.C."/>
            <person name="Gerwick W.H."/>
            <person name="Gerwick L."/>
        </authorList>
    </citation>
    <scope>NUCLEOTIDE SEQUENCE [LARGE SCALE GENOMIC DNA]</scope>
    <source>
        <strain evidence="3">3L</strain>
    </source>
</reference>
<protein>
    <submittedName>
        <fullName evidence="2">Uncharacterized protein</fullName>
    </submittedName>
</protein>
<gene>
    <name evidence="2" type="ORF">LYNGBM3L_15970</name>
</gene>
<name>F4XLT7_9CYAN</name>
<keyword evidence="3" id="KW-1185">Reference proteome</keyword>
<evidence type="ECO:0000313" key="3">
    <source>
        <dbReference type="Proteomes" id="UP000003959"/>
    </source>
</evidence>
<keyword evidence="1" id="KW-0812">Transmembrane</keyword>
<evidence type="ECO:0000256" key="1">
    <source>
        <dbReference type="SAM" id="Phobius"/>
    </source>
</evidence>
<feature type="transmembrane region" description="Helical" evidence="1">
    <location>
        <begin position="60"/>
        <end position="78"/>
    </location>
</feature>
<evidence type="ECO:0000313" key="2">
    <source>
        <dbReference type="EMBL" id="EGJ34432.1"/>
    </source>
</evidence>